<evidence type="ECO:0000256" key="6">
    <source>
        <dbReference type="ARBA" id="ARBA00023134"/>
    </source>
</evidence>
<accession>A0AAV7JRY7</accession>
<keyword evidence="13" id="KW-1185">Reference proteome</keyword>
<keyword evidence="4" id="KW-0547">Nucleotide-binding</keyword>
<dbReference type="FunFam" id="3.40.50.300:FF:000550">
    <property type="entry name" value="ras-related protein Rab-21"/>
    <property type="match status" value="1"/>
</dbReference>
<comment type="subcellular location">
    <subcellularLocation>
        <location evidence="10">Endomembrane system</location>
        <topology evidence="10">Lipid-anchor</topology>
    </subcellularLocation>
</comment>
<dbReference type="GO" id="GO:0003924">
    <property type="term" value="F:GTPase activity"/>
    <property type="evidence" value="ECO:0007669"/>
    <property type="project" value="InterPro"/>
</dbReference>
<evidence type="ECO:0000256" key="3">
    <source>
        <dbReference type="ARBA" id="ARBA00022448"/>
    </source>
</evidence>
<keyword evidence="3" id="KW-0813">Transport</keyword>
<comment type="similarity">
    <text evidence="1">Belongs to the small GTPase superfamily. Rab family.</text>
</comment>
<dbReference type="SMART" id="SM00176">
    <property type="entry name" value="RAN"/>
    <property type="match status" value="1"/>
</dbReference>
<evidence type="ECO:0000256" key="7">
    <source>
        <dbReference type="ARBA" id="ARBA00023136"/>
    </source>
</evidence>
<dbReference type="CDD" id="cd04123">
    <property type="entry name" value="Rab21"/>
    <property type="match status" value="1"/>
</dbReference>
<dbReference type="PRINTS" id="PR00449">
    <property type="entry name" value="RASTRNSFRMNG"/>
</dbReference>
<feature type="compositionally biased region" description="Polar residues" evidence="11">
    <location>
        <begin position="174"/>
        <end position="184"/>
    </location>
</feature>
<dbReference type="InterPro" id="IPR027417">
    <property type="entry name" value="P-loop_NTPase"/>
</dbReference>
<evidence type="ECO:0000256" key="9">
    <source>
        <dbReference type="ARBA" id="ARBA00023289"/>
    </source>
</evidence>
<reference evidence="12 13" key="1">
    <citation type="journal article" date="2023" name="BMC Biol.">
        <title>The compact genome of the sponge Oopsacas minuta (Hexactinellida) is lacking key metazoan core genes.</title>
        <authorList>
            <person name="Santini S."/>
            <person name="Schenkelaars Q."/>
            <person name="Jourda C."/>
            <person name="Duchesne M."/>
            <person name="Belahbib H."/>
            <person name="Rocher C."/>
            <person name="Selva M."/>
            <person name="Riesgo A."/>
            <person name="Vervoort M."/>
            <person name="Leys S.P."/>
            <person name="Kodjabachian L."/>
            <person name="Le Bivic A."/>
            <person name="Borchiellini C."/>
            <person name="Claverie J.M."/>
            <person name="Renard E."/>
        </authorList>
    </citation>
    <scope>NUCLEOTIDE SEQUENCE [LARGE SCALE GENOMIC DNA]</scope>
    <source>
        <strain evidence="12">SPO-2</strain>
    </source>
</reference>
<keyword evidence="7" id="KW-0472">Membrane</keyword>
<evidence type="ECO:0000256" key="10">
    <source>
        <dbReference type="ARBA" id="ARBA00037868"/>
    </source>
</evidence>
<dbReference type="GO" id="GO:0012505">
    <property type="term" value="C:endomembrane system"/>
    <property type="evidence" value="ECO:0007669"/>
    <property type="project" value="UniProtKB-SubCell"/>
</dbReference>
<evidence type="ECO:0000256" key="4">
    <source>
        <dbReference type="ARBA" id="ARBA00022741"/>
    </source>
</evidence>
<dbReference type="InterPro" id="IPR005225">
    <property type="entry name" value="Small_GTP-bd"/>
</dbReference>
<dbReference type="AlphaFoldDB" id="A0AAV7JRY7"/>
<evidence type="ECO:0000256" key="8">
    <source>
        <dbReference type="ARBA" id="ARBA00023288"/>
    </source>
</evidence>
<dbReference type="EMBL" id="JAKMXF010000303">
    <property type="protein sequence ID" value="KAI6651507.1"/>
    <property type="molecule type" value="Genomic_DNA"/>
</dbReference>
<gene>
    <name evidence="12" type="ORF">LOD99_5115</name>
</gene>
<dbReference type="PROSITE" id="PS51421">
    <property type="entry name" value="RAS"/>
    <property type="match status" value="1"/>
</dbReference>
<dbReference type="PROSITE" id="PS51420">
    <property type="entry name" value="RHO"/>
    <property type="match status" value="1"/>
</dbReference>
<dbReference type="SMART" id="SM00173">
    <property type="entry name" value="RAS"/>
    <property type="match status" value="1"/>
</dbReference>
<keyword evidence="8" id="KW-0449">Lipoprotein</keyword>
<dbReference type="NCBIfam" id="TIGR00231">
    <property type="entry name" value="small_GTP"/>
    <property type="match status" value="1"/>
</dbReference>
<protein>
    <recommendedName>
        <fullName evidence="2">Ras-related protein Rab-21</fullName>
    </recommendedName>
</protein>
<dbReference type="Proteomes" id="UP001165289">
    <property type="component" value="Unassembled WGS sequence"/>
</dbReference>
<feature type="region of interest" description="Disordered" evidence="11">
    <location>
        <begin position="174"/>
        <end position="205"/>
    </location>
</feature>
<name>A0AAV7JRY7_9METZ</name>
<comment type="caution">
    <text evidence="12">The sequence shown here is derived from an EMBL/GenBank/DDBJ whole genome shotgun (WGS) entry which is preliminary data.</text>
</comment>
<dbReference type="SMART" id="SM00174">
    <property type="entry name" value="RHO"/>
    <property type="match status" value="1"/>
</dbReference>
<evidence type="ECO:0000256" key="1">
    <source>
        <dbReference type="ARBA" id="ARBA00006270"/>
    </source>
</evidence>
<evidence type="ECO:0000256" key="5">
    <source>
        <dbReference type="ARBA" id="ARBA00022927"/>
    </source>
</evidence>
<evidence type="ECO:0000256" key="11">
    <source>
        <dbReference type="SAM" id="MobiDB-lite"/>
    </source>
</evidence>
<sequence>MAERLSLEYKVVLLGEGCVGKTSIFLRYTEDKFSEKHDVTLQAAFRTKKLTLSGKRVSLHIWDTAGQEKFHAIAPIYYRDSRGAILVYDITDANSFDRVKIWVKELRRMCGSDLVLAIVGNKTDMERDRHVQEQNAIEYAGQVGAKHFHCSAKLNKGIEELFLDLTRRLISSQGESNYNARSPTRPQPSLDIVDDTPEEKRNSCC</sequence>
<dbReference type="PROSITE" id="PS51419">
    <property type="entry name" value="RAB"/>
    <property type="match status" value="1"/>
</dbReference>
<dbReference type="InterPro" id="IPR001806">
    <property type="entry name" value="Small_GTPase"/>
</dbReference>
<keyword evidence="6" id="KW-0342">GTP-binding</keyword>
<dbReference type="InterPro" id="IPR041833">
    <property type="entry name" value="Rab21"/>
</dbReference>
<keyword evidence="5" id="KW-0653">Protein transport</keyword>
<dbReference type="Pfam" id="PF00071">
    <property type="entry name" value="Ras"/>
    <property type="match status" value="1"/>
</dbReference>
<keyword evidence="9" id="KW-0636">Prenylation</keyword>
<proteinExistence type="inferred from homology"/>
<organism evidence="12 13">
    <name type="scientific">Oopsacas minuta</name>
    <dbReference type="NCBI Taxonomy" id="111878"/>
    <lineage>
        <taxon>Eukaryota</taxon>
        <taxon>Metazoa</taxon>
        <taxon>Porifera</taxon>
        <taxon>Hexactinellida</taxon>
        <taxon>Hexasterophora</taxon>
        <taxon>Lyssacinosida</taxon>
        <taxon>Leucopsacidae</taxon>
        <taxon>Oopsacas</taxon>
    </lineage>
</organism>
<dbReference type="GO" id="GO:0032482">
    <property type="term" value="P:Rab protein signal transduction"/>
    <property type="evidence" value="ECO:0007669"/>
    <property type="project" value="InterPro"/>
</dbReference>
<dbReference type="SMART" id="SM00175">
    <property type="entry name" value="RAB"/>
    <property type="match status" value="1"/>
</dbReference>
<dbReference type="GO" id="GO:0005525">
    <property type="term" value="F:GTP binding"/>
    <property type="evidence" value="ECO:0007669"/>
    <property type="project" value="UniProtKB-KW"/>
</dbReference>
<dbReference type="Gene3D" id="3.40.50.300">
    <property type="entry name" value="P-loop containing nucleotide triphosphate hydrolases"/>
    <property type="match status" value="1"/>
</dbReference>
<dbReference type="PANTHER" id="PTHR47978">
    <property type="match status" value="1"/>
</dbReference>
<evidence type="ECO:0000313" key="13">
    <source>
        <dbReference type="Proteomes" id="UP001165289"/>
    </source>
</evidence>
<evidence type="ECO:0000313" key="12">
    <source>
        <dbReference type="EMBL" id="KAI6651507.1"/>
    </source>
</evidence>
<evidence type="ECO:0000256" key="2">
    <source>
        <dbReference type="ARBA" id="ARBA00014900"/>
    </source>
</evidence>
<dbReference type="SUPFAM" id="SSF52540">
    <property type="entry name" value="P-loop containing nucleoside triphosphate hydrolases"/>
    <property type="match status" value="1"/>
</dbReference>
<dbReference type="GO" id="GO:0015031">
    <property type="term" value="P:protein transport"/>
    <property type="evidence" value="ECO:0007669"/>
    <property type="project" value="UniProtKB-KW"/>
</dbReference>